<proteinExistence type="predicted"/>
<organism evidence="1 2">
    <name type="scientific">Streptococcus pneumoniae</name>
    <dbReference type="NCBI Taxonomy" id="1313"/>
    <lineage>
        <taxon>Bacteria</taxon>
        <taxon>Bacillati</taxon>
        <taxon>Bacillota</taxon>
        <taxon>Bacilli</taxon>
        <taxon>Lactobacillales</taxon>
        <taxon>Streptococcaceae</taxon>
        <taxon>Streptococcus</taxon>
    </lineage>
</organism>
<comment type="caution">
    <text evidence="1">The sequence shown here is derived from an EMBL/GenBank/DDBJ whole genome shotgun (WGS) entry which is preliminary data.</text>
</comment>
<accession>A0A5C5EJB4</accession>
<protein>
    <submittedName>
        <fullName evidence="1">Uncharacterized protein</fullName>
    </submittedName>
</protein>
<dbReference type="EMBL" id="WNHJ01000031">
    <property type="protein sequence ID" value="MTV63359.1"/>
    <property type="molecule type" value="Genomic_DNA"/>
</dbReference>
<evidence type="ECO:0000313" key="1">
    <source>
        <dbReference type="EMBL" id="MTV63359.1"/>
    </source>
</evidence>
<dbReference type="AlphaFoldDB" id="A0A5C5EJB4"/>
<sequence>MPKWKKVKGISRMDLSNKAPNLRKKLGADGESPIDIFKLVQKIENLTLVFYGLGKNISGVCYKGTQFSLIAVNSDMSLGR</sequence>
<gene>
    <name evidence="1" type="ORF">GM539_08140</name>
</gene>
<name>A0A5C5EJB4_STREE</name>
<evidence type="ECO:0000313" key="2">
    <source>
        <dbReference type="Proteomes" id="UP000474228"/>
    </source>
</evidence>
<dbReference type="Proteomes" id="UP000474228">
    <property type="component" value="Unassembled WGS sequence"/>
</dbReference>
<reference evidence="1 2" key="1">
    <citation type="submission" date="2019-11" db="EMBL/GenBank/DDBJ databases">
        <title>Growth characteristics of pneumococcus vary with the chemical composition of the capsule and with environmental conditions.</title>
        <authorList>
            <person name="Tothpal A."/>
            <person name="Desobry K."/>
            <person name="Joshi S."/>
            <person name="Wyllie A.L."/>
            <person name="Weinberger D.M."/>
        </authorList>
    </citation>
    <scope>NUCLEOTIDE SEQUENCE [LARGE SCALE GENOMIC DNA]</scope>
    <source>
        <strain evidence="2">pnumococcus22F</strain>
    </source>
</reference>